<name>A0AA41Q2U1_9ACTN</name>
<dbReference type="SMART" id="SM00960">
    <property type="entry name" value="Robl_LC7"/>
    <property type="match status" value="1"/>
</dbReference>
<sequence>MSEYQHATADMADLRPQLNALLGEGVISAVLFSSDGLALAATDGLGRDEVERSCAAFASVAALQHTFADCCRTDPENLLLRYQIMDFTRYTVLLMSASRNSGLGVAVEGDSIGQNVQLALSKALKLIKALGPVLAARDRRIHAQA</sequence>
<evidence type="ECO:0000313" key="3">
    <source>
        <dbReference type="Proteomes" id="UP001165378"/>
    </source>
</evidence>
<keyword evidence="3" id="KW-1185">Reference proteome</keyword>
<dbReference type="RefSeq" id="WP_235054105.1">
    <property type="nucleotide sequence ID" value="NZ_JAKFHA010000012.1"/>
</dbReference>
<dbReference type="Proteomes" id="UP001165378">
    <property type="component" value="Unassembled WGS sequence"/>
</dbReference>
<comment type="caution">
    <text evidence="2">The sequence shown here is derived from an EMBL/GenBank/DDBJ whole genome shotgun (WGS) entry which is preliminary data.</text>
</comment>
<dbReference type="Gene3D" id="3.30.450.30">
    <property type="entry name" value="Dynein light chain 2a, cytoplasmic"/>
    <property type="match status" value="1"/>
</dbReference>
<dbReference type="AlphaFoldDB" id="A0AA41Q2U1"/>
<evidence type="ECO:0000259" key="1">
    <source>
        <dbReference type="SMART" id="SM00960"/>
    </source>
</evidence>
<proteinExistence type="predicted"/>
<protein>
    <submittedName>
        <fullName evidence="2">Roadblock/LC7 domain-containing protein</fullName>
    </submittedName>
</protein>
<evidence type="ECO:0000313" key="2">
    <source>
        <dbReference type="EMBL" id="MCF2529701.1"/>
    </source>
</evidence>
<dbReference type="EMBL" id="JAKFHA010000012">
    <property type="protein sequence ID" value="MCF2529701.1"/>
    <property type="molecule type" value="Genomic_DNA"/>
</dbReference>
<dbReference type="InterPro" id="IPR004942">
    <property type="entry name" value="Roadblock/LAMTOR2_dom"/>
</dbReference>
<reference evidence="2" key="1">
    <citation type="submission" date="2022-01" db="EMBL/GenBank/DDBJ databases">
        <title>Genome-Based Taxonomic Classification of the Phylum Actinobacteria.</title>
        <authorList>
            <person name="Gao Y."/>
        </authorList>
    </citation>
    <scope>NUCLEOTIDE SEQUENCE</scope>
    <source>
        <strain evidence="2">KLBMP 8922</strain>
    </source>
</reference>
<gene>
    <name evidence="2" type="ORF">LZ495_21100</name>
</gene>
<dbReference type="SUPFAM" id="SSF103196">
    <property type="entry name" value="Roadblock/LC7 domain"/>
    <property type="match status" value="1"/>
</dbReference>
<accession>A0AA41Q2U1</accession>
<feature type="domain" description="Roadblock/LAMTOR2" evidence="1">
    <location>
        <begin position="15"/>
        <end position="107"/>
    </location>
</feature>
<organism evidence="2 3">
    <name type="scientific">Yinghuangia soli</name>
    <dbReference type="NCBI Taxonomy" id="2908204"/>
    <lineage>
        <taxon>Bacteria</taxon>
        <taxon>Bacillati</taxon>
        <taxon>Actinomycetota</taxon>
        <taxon>Actinomycetes</taxon>
        <taxon>Kitasatosporales</taxon>
        <taxon>Streptomycetaceae</taxon>
        <taxon>Yinghuangia</taxon>
    </lineage>
</organism>